<keyword evidence="1" id="KW-0472">Membrane</keyword>
<evidence type="ECO:0000313" key="2">
    <source>
        <dbReference type="EnsemblPlants" id="QL10p006910:mrna:CDS:2"/>
    </source>
</evidence>
<dbReference type="PANTHER" id="PTHR34656:SF2">
    <property type="entry name" value="TRANSMEMBRANE PROTEIN"/>
    <property type="match status" value="1"/>
</dbReference>
<dbReference type="Proteomes" id="UP000594261">
    <property type="component" value="Chromosome 10"/>
</dbReference>
<organism evidence="2 3">
    <name type="scientific">Quercus lobata</name>
    <name type="common">Valley oak</name>
    <dbReference type="NCBI Taxonomy" id="97700"/>
    <lineage>
        <taxon>Eukaryota</taxon>
        <taxon>Viridiplantae</taxon>
        <taxon>Streptophyta</taxon>
        <taxon>Embryophyta</taxon>
        <taxon>Tracheophyta</taxon>
        <taxon>Spermatophyta</taxon>
        <taxon>Magnoliopsida</taxon>
        <taxon>eudicotyledons</taxon>
        <taxon>Gunneridae</taxon>
        <taxon>Pentapetalae</taxon>
        <taxon>rosids</taxon>
        <taxon>fabids</taxon>
        <taxon>Fagales</taxon>
        <taxon>Fagaceae</taxon>
        <taxon>Quercus</taxon>
    </lineage>
</organism>
<dbReference type="InParanoid" id="A0A7N2RBG6"/>
<keyword evidence="1" id="KW-0812">Transmembrane</keyword>
<dbReference type="Gramene" id="QL10p006910:mrna">
    <property type="protein sequence ID" value="QL10p006910:mrna:CDS:2"/>
    <property type="gene ID" value="QL10p006910"/>
</dbReference>
<name>A0A7N2RBG6_QUELO</name>
<evidence type="ECO:0000313" key="3">
    <source>
        <dbReference type="Proteomes" id="UP000594261"/>
    </source>
</evidence>
<dbReference type="OMA" id="TADVAMC"/>
<evidence type="ECO:0000256" key="1">
    <source>
        <dbReference type="SAM" id="Phobius"/>
    </source>
</evidence>
<feature type="transmembrane region" description="Helical" evidence="1">
    <location>
        <begin position="42"/>
        <end position="61"/>
    </location>
</feature>
<protein>
    <submittedName>
        <fullName evidence="2">Uncharacterized protein</fullName>
    </submittedName>
</protein>
<proteinExistence type="predicted"/>
<reference evidence="2" key="2">
    <citation type="submission" date="2021-01" db="UniProtKB">
        <authorList>
            <consortium name="EnsemblPlants"/>
        </authorList>
    </citation>
    <scope>IDENTIFICATION</scope>
</reference>
<sequence length="133" mass="14720">MNLSRTKTTTTKATIVLMLLSLFIPFYVILSYSKQITGCSALYVWLLPYVVVALMVTLVIVTARATMVTWITVLVLLAFAGNRRRVLVQHGRKITADVAMHLVKVVLKERGLVAVACATIVSLMAMIRIIEAK</sequence>
<keyword evidence="3" id="KW-1185">Reference proteome</keyword>
<dbReference type="PANTHER" id="PTHR34656">
    <property type="entry name" value="PYRROLINE-5-CARBOXYLATE REDUCTASE"/>
    <property type="match status" value="1"/>
</dbReference>
<keyword evidence="1" id="KW-1133">Transmembrane helix</keyword>
<dbReference type="EnsemblPlants" id="QL10p006910:mrna">
    <property type="protein sequence ID" value="QL10p006910:mrna:CDS:2"/>
    <property type="gene ID" value="QL10p006910"/>
</dbReference>
<dbReference type="EMBL" id="LRBV02000010">
    <property type="status" value="NOT_ANNOTATED_CDS"/>
    <property type="molecule type" value="Genomic_DNA"/>
</dbReference>
<feature type="transmembrane region" description="Helical" evidence="1">
    <location>
        <begin position="111"/>
        <end position="130"/>
    </location>
</feature>
<reference evidence="2 3" key="1">
    <citation type="journal article" date="2016" name="G3 (Bethesda)">
        <title>First Draft Assembly and Annotation of the Genome of a California Endemic Oak Quercus lobata Nee (Fagaceae).</title>
        <authorList>
            <person name="Sork V.L."/>
            <person name="Fitz-Gibbon S.T."/>
            <person name="Puiu D."/>
            <person name="Crepeau M."/>
            <person name="Gugger P.F."/>
            <person name="Sherman R."/>
            <person name="Stevens K."/>
            <person name="Langley C.H."/>
            <person name="Pellegrini M."/>
            <person name="Salzberg S.L."/>
        </authorList>
    </citation>
    <scope>NUCLEOTIDE SEQUENCE [LARGE SCALE GENOMIC DNA]</scope>
    <source>
        <strain evidence="2 3">cv. SW786</strain>
    </source>
</reference>
<accession>A0A7N2RBG6</accession>
<dbReference type="AlphaFoldDB" id="A0A7N2RBG6"/>
<feature type="transmembrane region" description="Helical" evidence="1">
    <location>
        <begin position="12"/>
        <end position="30"/>
    </location>
</feature>